<feature type="compositionally biased region" description="Polar residues" evidence="5">
    <location>
        <begin position="253"/>
        <end position="275"/>
    </location>
</feature>
<dbReference type="PROSITE" id="PS00216">
    <property type="entry name" value="SUGAR_TRANSPORT_1"/>
    <property type="match status" value="1"/>
</dbReference>
<dbReference type="Pfam" id="PF00083">
    <property type="entry name" value="Sugar_tr"/>
    <property type="match status" value="1"/>
</dbReference>
<dbReference type="CDD" id="cd17317">
    <property type="entry name" value="MFS_SLC22"/>
    <property type="match status" value="1"/>
</dbReference>
<feature type="compositionally biased region" description="Pro residues" evidence="5">
    <location>
        <begin position="187"/>
        <end position="196"/>
    </location>
</feature>
<sequence length="899" mass="101172">MHAISQDISYSWAFCIIKITWNHLIQYIFSGQIFLKSFKMLDFDEMLVKVGEFGIYQKALFAFQAPFCIFVTFVLFGQLFMTLYPANIWCNSHFNCTTGNLTAAQRHNFSFSYTGRNPNPCFFHNIDASFVIDIVNRINRYAVYGQMLLLALKIMPDFLLLRDRDNCNGLPCNYTYGAQDPTAPLLPNNPTPPGARPPDNIYGDRELRQYGGGGNSWRDKGNYYQPPITTTTTGRYHYQWGNDHESTEDWETATEQPTTPNTWGRPTPQWSRQWSTGTPPGRTTKTTERWRSSSATRFPDRQGSRQTTTSRSRGPPLPPTSGQLGGMVVGPVLPFSDNATCDSFVDITLRNNRSRIFFPELFPNMTGPNTTHVRPFLPYRSPAYLPVNECENVTWDRIRSGVPYDTIVTEGGWWCNADSRTTAAQAVFFLGAIVGGFVIGFIADSFGRVPALVLANLLGAIGGALSVVSTDFYLFMFFRFITGMAFDNCFTMMYILVLEFCGPQYRTLVANLSIAVFYTMGTLILPWLAVWIRNWRVYGLVISLPMLLGLSAIFLVPESARWLLSKGRTKEATDILRSFAKVNRKKVDERVFVEFESDAKKLYDEMQADDEEESFTAALKTPRLRRTFILLVLIWAIIALVYDGHSRNILNLADENWNVFWMFTIASMTEFPADMMLIFTLDRFGRRWLSFGSLTMSGAASIIAATIPRQMRTLGLVMAIISRFFVNVAFNIGLQYAAELLPTVIRAQGVNAIHIMGYVASIISPFVALIGRTNPALSLILLGAFAIVGGCLSLFLSETLGEDLPNTLEEAEAFGINQSFWNCPICAKPKDDEHGQIEEPPNPEVVRRNNLRSTMRGETYRSSIISNSSRGSRPGVPFVSRNPNTAAPTETTKLRRITH</sequence>
<dbReference type="GO" id="GO:0022857">
    <property type="term" value="F:transmembrane transporter activity"/>
    <property type="evidence" value="ECO:0007669"/>
    <property type="project" value="InterPro"/>
</dbReference>
<dbReference type="GO" id="GO:0016020">
    <property type="term" value="C:membrane"/>
    <property type="evidence" value="ECO:0007669"/>
    <property type="project" value="UniProtKB-SubCell"/>
</dbReference>
<evidence type="ECO:0000313" key="9">
    <source>
        <dbReference type="Proteomes" id="UP000198287"/>
    </source>
</evidence>
<evidence type="ECO:0000256" key="3">
    <source>
        <dbReference type="ARBA" id="ARBA00022989"/>
    </source>
</evidence>
<evidence type="ECO:0000256" key="4">
    <source>
        <dbReference type="ARBA" id="ARBA00023136"/>
    </source>
</evidence>
<evidence type="ECO:0000313" key="8">
    <source>
        <dbReference type="EMBL" id="OXA60921.1"/>
    </source>
</evidence>
<dbReference type="InterPro" id="IPR005829">
    <property type="entry name" value="Sugar_transporter_CS"/>
</dbReference>
<feature type="transmembrane region" description="Helical" evidence="6">
    <location>
        <begin position="423"/>
        <end position="442"/>
    </location>
</feature>
<feature type="transmembrane region" description="Helical" evidence="6">
    <location>
        <begin position="474"/>
        <end position="496"/>
    </location>
</feature>
<dbReference type="InterPro" id="IPR005828">
    <property type="entry name" value="MFS_sugar_transport-like"/>
</dbReference>
<feature type="compositionally biased region" description="Polar residues" evidence="5">
    <location>
        <begin position="881"/>
        <end position="891"/>
    </location>
</feature>
<gene>
    <name evidence="8" type="ORF">Fcan01_04387</name>
</gene>
<evidence type="ECO:0000256" key="6">
    <source>
        <dbReference type="SAM" id="Phobius"/>
    </source>
</evidence>
<reference evidence="8 9" key="1">
    <citation type="submission" date="2015-12" db="EMBL/GenBank/DDBJ databases">
        <title>The genome of Folsomia candida.</title>
        <authorList>
            <person name="Faddeeva A."/>
            <person name="Derks M.F."/>
            <person name="Anvar Y."/>
            <person name="Smit S."/>
            <person name="Van Straalen N."/>
            <person name="Roelofs D."/>
        </authorList>
    </citation>
    <scope>NUCLEOTIDE SEQUENCE [LARGE SCALE GENOMIC DNA]</scope>
    <source>
        <strain evidence="8 9">VU population</strain>
        <tissue evidence="8">Whole body</tissue>
    </source>
</reference>
<evidence type="ECO:0000256" key="5">
    <source>
        <dbReference type="SAM" id="MobiDB-lite"/>
    </source>
</evidence>
<feature type="domain" description="Major facilitator superfamily (MFS) profile" evidence="7">
    <location>
        <begin position="355"/>
        <end position="801"/>
    </location>
</feature>
<dbReference type="PROSITE" id="PS50850">
    <property type="entry name" value="MFS"/>
    <property type="match status" value="1"/>
</dbReference>
<protein>
    <submittedName>
        <fullName evidence="8">Organic cation transporter protein</fullName>
    </submittedName>
</protein>
<feature type="transmembrane region" description="Helical" evidence="6">
    <location>
        <begin position="750"/>
        <end position="770"/>
    </location>
</feature>
<comment type="caution">
    <text evidence="8">The sequence shown here is derived from an EMBL/GenBank/DDBJ whole genome shotgun (WGS) entry which is preliminary data.</text>
</comment>
<dbReference type="OMA" id="NAIHIMG"/>
<feature type="transmembrane region" description="Helical" evidence="6">
    <location>
        <begin position="628"/>
        <end position="645"/>
    </location>
</feature>
<dbReference type="AlphaFoldDB" id="A0A226EVQ3"/>
<keyword evidence="2 6" id="KW-0812">Transmembrane</keyword>
<feature type="transmembrane region" description="Helical" evidence="6">
    <location>
        <begin position="776"/>
        <end position="796"/>
    </location>
</feature>
<feature type="transmembrane region" description="Helical" evidence="6">
    <location>
        <begin position="508"/>
        <end position="529"/>
    </location>
</feature>
<evidence type="ECO:0000256" key="1">
    <source>
        <dbReference type="ARBA" id="ARBA00004141"/>
    </source>
</evidence>
<dbReference type="InterPro" id="IPR020846">
    <property type="entry name" value="MFS_dom"/>
</dbReference>
<evidence type="ECO:0000259" key="7">
    <source>
        <dbReference type="PROSITE" id="PS50850"/>
    </source>
</evidence>
<feature type="transmembrane region" description="Helical" evidence="6">
    <location>
        <begin position="55"/>
        <end position="76"/>
    </location>
</feature>
<keyword evidence="9" id="KW-1185">Reference proteome</keyword>
<dbReference type="SUPFAM" id="SSF103473">
    <property type="entry name" value="MFS general substrate transporter"/>
    <property type="match status" value="1"/>
</dbReference>
<organism evidence="8 9">
    <name type="scientific">Folsomia candida</name>
    <name type="common">Springtail</name>
    <dbReference type="NCBI Taxonomy" id="158441"/>
    <lineage>
        <taxon>Eukaryota</taxon>
        <taxon>Metazoa</taxon>
        <taxon>Ecdysozoa</taxon>
        <taxon>Arthropoda</taxon>
        <taxon>Hexapoda</taxon>
        <taxon>Collembola</taxon>
        <taxon>Entomobryomorpha</taxon>
        <taxon>Isotomoidea</taxon>
        <taxon>Isotomidae</taxon>
        <taxon>Proisotominae</taxon>
        <taxon>Folsomia</taxon>
    </lineage>
</organism>
<name>A0A226EVQ3_FOLCA</name>
<accession>A0A226EVQ3</accession>
<dbReference type="InterPro" id="IPR036259">
    <property type="entry name" value="MFS_trans_sf"/>
</dbReference>
<feature type="region of interest" description="Disordered" evidence="5">
    <location>
        <begin position="181"/>
        <end position="324"/>
    </location>
</feature>
<dbReference type="Proteomes" id="UP000198287">
    <property type="component" value="Unassembled WGS sequence"/>
</dbReference>
<feature type="transmembrane region" description="Helical" evidence="6">
    <location>
        <begin position="535"/>
        <end position="556"/>
    </location>
</feature>
<feature type="transmembrane region" description="Helical" evidence="6">
    <location>
        <begin position="449"/>
        <end position="468"/>
    </location>
</feature>
<feature type="compositionally biased region" description="Low complexity" evidence="5">
    <location>
        <begin position="861"/>
        <end position="873"/>
    </location>
</feature>
<dbReference type="PANTHER" id="PTHR24064">
    <property type="entry name" value="SOLUTE CARRIER FAMILY 22 MEMBER"/>
    <property type="match status" value="1"/>
</dbReference>
<feature type="transmembrane region" description="Helical" evidence="6">
    <location>
        <begin position="657"/>
        <end position="681"/>
    </location>
</feature>
<feature type="transmembrane region" description="Helical" evidence="6">
    <location>
        <begin position="688"/>
        <end position="707"/>
    </location>
</feature>
<keyword evidence="4 6" id="KW-0472">Membrane</keyword>
<feature type="region of interest" description="Disordered" evidence="5">
    <location>
        <begin position="857"/>
        <end position="899"/>
    </location>
</feature>
<evidence type="ECO:0000256" key="2">
    <source>
        <dbReference type="ARBA" id="ARBA00022692"/>
    </source>
</evidence>
<proteinExistence type="predicted"/>
<dbReference type="EMBL" id="LNIX01000002">
    <property type="protein sequence ID" value="OXA60921.1"/>
    <property type="molecule type" value="Genomic_DNA"/>
</dbReference>
<dbReference type="Gene3D" id="1.20.1250.20">
    <property type="entry name" value="MFS general substrate transporter like domains"/>
    <property type="match status" value="1"/>
</dbReference>
<comment type="subcellular location">
    <subcellularLocation>
        <location evidence="1">Membrane</location>
        <topology evidence="1">Multi-pass membrane protein</topology>
    </subcellularLocation>
</comment>
<keyword evidence="3 6" id="KW-1133">Transmembrane helix</keyword>
<dbReference type="OrthoDB" id="6884957at2759"/>
<feature type="transmembrane region" description="Helical" evidence="6">
    <location>
        <begin position="12"/>
        <end position="35"/>
    </location>
</feature>
<feature type="transmembrane region" description="Helical" evidence="6">
    <location>
        <begin position="713"/>
        <end position="738"/>
    </location>
</feature>